<reference evidence="1" key="1">
    <citation type="submission" date="2022-01" db="EMBL/GenBank/DDBJ databases">
        <authorList>
            <person name="King R."/>
        </authorList>
    </citation>
    <scope>NUCLEOTIDE SEQUENCE</scope>
</reference>
<dbReference type="AlphaFoldDB" id="A0A9P0MYB0"/>
<accession>A0A9P0MYB0</accession>
<evidence type="ECO:0000313" key="2">
    <source>
        <dbReference type="Proteomes" id="UP001152798"/>
    </source>
</evidence>
<keyword evidence="2" id="KW-1185">Reference proteome</keyword>
<proteinExistence type="predicted"/>
<dbReference type="EMBL" id="OV725083">
    <property type="protein sequence ID" value="CAH1408282.1"/>
    <property type="molecule type" value="Genomic_DNA"/>
</dbReference>
<name>A0A9P0MYB0_NEZVI</name>
<sequence length="47" mass="5357">MKSCCSKQPALQQQLWEYTSPLEPSQDLQGLFLNVPILFPEPANRLP</sequence>
<gene>
    <name evidence="1" type="ORF">NEZAVI_LOCUS15846</name>
</gene>
<organism evidence="1 2">
    <name type="scientific">Nezara viridula</name>
    <name type="common">Southern green stink bug</name>
    <name type="synonym">Cimex viridulus</name>
    <dbReference type="NCBI Taxonomy" id="85310"/>
    <lineage>
        <taxon>Eukaryota</taxon>
        <taxon>Metazoa</taxon>
        <taxon>Ecdysozoa</taxon>
        <taxon>Arthropoda</taxon>
        <taxon>Hexapoda</taxon>
        <taxon>Insecta</taxon>
        <taxon>Pterygota</taxon>
        <taxon>Neoptera</taxon>
        <taxon>Paraneoptera</taxon>
        <taxon>Hemiptera</taxon>
        <taxon>Heteroptera</taxon>
        <taxon>Panheteroptera</taxon>
        <taxon>Pentatomomorpha</taxon>
        <taxon>Pentatomoidea</taxon>
        <taxon>Pentatomidae</taxon>
        <taxon>Pentatominae</taxon>
        <taxon>Nezara</taxon>
    </lineage>
</organism>
<evidence type="ECO:0000313" key="1">
    <source>
        <dbReference type="EMBL" id="CAH1408282.1"/>
    </source>
</evidence>
<protein>
    <submittedName>
        <fullName evidence="1">Uncharacterized protein</fullName>
    </submittedName>
</protein>
<dbReference type="Proteomes" id="UP001152798">
    <property type="component" value="Chromosome 7"/>
</dbReference>